<dbReference type="EMBL" id="JAFLQW010000056">
    <property type="protein sequence ID" value="MBO0347954.1"/>
    <property type="molecule type" value="Genomic_DNA"/>
</dbReference>
<feature type="transmembrane region" description="Helical" evidence="6">
    <location>
        <begin position="290"/>
        <end position="317"/>
    </location>
</feature>
<proteinExistence type="predicted"/>
<dbReference type="Pfam" id="PF03706">
    <property type="entry name" value="LPG_synthase_TM"/>
    <property type="match status" value="1"/>
</dbReference>
<feature type="transmembrane region" description="Helical" evidence="6">
    <location>
        <begin position="216"/>
        <end position="237"/>
    </location>
</feature>
<keyword evidence="2" id="KW-1003">Cell membrane</keyword>
<sequence>MTGLRSQLKPFLRWVILGATLFFLVKTLKDNAGAVADLRITGSSWTALAIALGVTFVAHLWSGWVWLWILREFDRPVPLGWGLSVYLTTNIAKYLPGNVWHFYGRISAIAKRDVPLSVAVVSVLLEPLLMAASALIIAGLGSSTLWGTAPGGVPPILLGLGLGGVLVGIHPRILNPIIQVLSKLKLKKAPPKTEGLLEVSPESSPPTAGKLTRYPLLPLLGELGFLLLRGAGFILTVQAMTLIQPGQLPQLMGAFSFAWLLGLVVPGAPGGIGIFEATAIALLDQQFSPAAILGAVAFYRLISVVAEASAAAIAALIGKGKPA</sequence>
<evidence type="ECO:0000256" key="4">
    <source>
        <dbReference type="ARBA" id="ARBA00022989"/>
    </source>
</evidence>
<evidence type="ECO:0000256" key="6">
    <source>
        <dbReference type="SAM" id="Phobius"/>
    </source>
</evidence>
<evidence type="ECO:0000256" key="1">
    <source>
        <dbReference type="ARBA" id="ARBA00004651"/>
    </source>
</evidence>
<name>A0ABS3FLI3_9CYAN</name>
<dbReference type="RefSeq" id="WP_207086535.1">
    <property type="nucleotide sequence ID" value="NZ_JAFLQW010000056.1"/>
</dbReference>
<comment type="caution">
    <text evidence="7">The sequence shown here is derived from an EMBL/GenBank/DDBJ whole genome shotgun (WGS) entry which is preliminary data.</text>
</comment>
<reference evidence="7 8" key="1">
    <citation type="submission" date="2021-03" db="EMBL/GenBank/DDBJ databases">
        <title>Metabolic Capacity of the Antarctic Cyanobacterium Phormidium pseudopriestleyi that Sustains Oxygenic Photosynthesis in the Presence of Hydrogen Sulfide.</title>
        <authorList>
            <person name="Lumian J.E."/>
            <person name="Jungblut A.D."/>
            <person name="Dillon M.L."/>
            <person name="Hawes I."/>
            <person name="Doran P.T."/>
            <person name="Mackey T.J."/>
            <person name="Dick G.J."/>
            <person name="Grettenberger C.L."/>
            <person name="Sumner D.Y."/>
        </authorList>
    </citation>
    <scope>NUCLEOTIDE SEQUENCE [LARGE SCALE GENOMIC DNA]</scope>
    <source>
        <strain evidence="7 8">FRX01</strain>
    </source>
</reference>
<gene>
    <name evidence="7" type="ORF">J0895_02310</name>
</gene>
<feature type="transmembrane region" description="Helical" evidence="6">
    <location>
        <begin position="114"/>
        <end position="140"/>
    </location>
</feature>
<protein>
    <submittedName>
        <fullName evidence="7">Flippase-like domain-containing protein</fullName>
    </submittedName>
</protein>
<evidence type="ECO:0000313" key="8">
    <source>
        <dbReference type="Proteomes" id="UP000664844"/>
    </source>
</evidence>
<evidence type="ECO:0000256" key="5">
    <source>
        <dbReference type="ARBA" id="ARBA00023136"/>
    </source>
</evidence>
<feature type="transmembrane region" description="Helical" evidence="6">
    <location>
        <begin position="257"/>
        <end position="283"/>
    </location>
</feature>
<feature type="transmembrane region" description="Helical" evidence="6">
    <location>
        <begin position="12"/>
        <end position="28"/>
    </location>
</feature>
<keyword evidence="4 6" id="KW-1133">Transmembrane helix</keyword>
<organism evidence="7 8">
    <name type="scientific">Phormidium pseudopriestleyi FRX01</name>
    <dbReference type="NCBI Taxonomy" id="1759528"/>
    <lineage>
        <taxon>Bacteria</taxon>
        <taxon>Bacillati</taxon>
        <taxon>Cyanobacteriota</taxon>
        <taxon>Cyanophyceae</taxon>
        <taxon>Oscillatoriophycideae</taxon>
        <taxon>Oscillatoriales</taxon>
        <taxon>Oscillatoriaceae</taxon>
        <taxon>Phormidium</taxon>
    </lineage>
</organism>
<evidence type="ECO:0000256" key="2">
    <source>
        <dbReference type="ARBA" id="ARBA00022475"/>
    </source>
</evidence>
<evidence type="ECO:0000313" key="7">
    <source>
        <dbReference type="EMBL" id="MBO0347954.1"/>
    </source>
</evidence>
<keyword evidence="5 6" id="KW-0472">Membrane</keyword>
<evidence type="ECO:0000256" key="3">
    <source>
        <dbReference type="ARBA" id="ARBA00022692"/>
    </source>
</evidence>
<dbReference type="InterPro" id="IPR022791">
    <property type="entry name" value="L-PG_synthase/AglD"/>
</dbReference>
<keyword evidence="8" id="KW-1185">Reference proteome</keyword>
<comment type="subcellular location">
    <subcellularLocation>
        <location evidence="1">Cell membrane</location>
        <topology evidence="1">Multi-pass membrane protein</topology>
    </subcellularLocation>
</comment>
<feature type="transmembrane region" description="Helical" evidence="6">
    <location>
        <begin position="48"/>
        <end position="69"/>
    </location>
</feature>
<feature type="transmembrane region" description="Helical" evidence="6">
    <location>
        <begin position="152"/>
        <end position="169"/>
    </location>
</feature>
<accession>A0ABS3FLI3</accession>
<keyword evidence="3 6" id="KW-0812">Transmembrane</keyword>
<dbReference type="Proteomes" id="UP000664844">
    <property type="component" value="Unassembled WGS sequence"/>
</dbReference>